<dbReference type="EMBL" id="JXKH01000002">
    <property type="protein sequence ID" value="OJG19691.1"/>
    <property type="molecule type" value="Genomic_DNA"/>
</dbReference>
<organism evidence="14 15">
    <name type="scientific">Enterococcus canis</name>
    <dbReference type="NCBI Taxonomy" id="214095"/>
    <lineage>
        <taxon>Bacteria</taxon>
        <taxon>Bacillati</taxon>
        <taxon>Bacillota</taxon>
        <taxon>Bacilli</taxon>
        <taxon>Lactobacillales</taxon>
        <taxon>Enterococcaceae</taxon>
        <taxon>Enterococcus</taxon>
    </lineage>
</organism>
<evidence type="ECO:0000256" key="11">
    <source>
        <dbReference type="RuleBase" id="RU003783"/>
    </source>
</evidence>
<dbReference type="InterPro" id="IPR018022">
    <property type="entry name" value="IPT"/>
</dbReference>
<dbReference type="PANTHER" id="PTHR11088">
    <property type="entry name" value="TRNA DIMETHYLALLYLTRANSFERASE"/>
    <property type="match status" value="1"/>
</dbReference>
<dbReference type="STRING" id="214095.RU97_GL001262"/>
<feature type="region of interest" description="Interaction with substrate tRNA" evidence="10">
    <location>
        <begin position="34"/>
        <end position="37"/>
    </location>
</feature>
<comment type="catalytic activity">
    <reaction evidence="9 10 11">
        <text>adenosine(37) in tRNA + dimethylallyl diphosphate = N(6)-dimethylallyladenosine(37) in tRNA + diphosphate</text>
        <dbReference type="Rhea" id="RHEA:26482"/>
        <dbReference type="Rhea" id="RHEA-COMP:10162"/>
        <dbReference type="Rhea" id="RHEA-COMP:10375"/>
        <dbReference type="ChEBI" id="CHEBI:33019"/>
        <dbReference type="ChEBI" id="CHEBI:57623"/>
        <dbReference type="ChEBI" id="CHEBI:74411"/>
        <dbReference type="ChEBI" id="CHEBI:74415"/>
        <dbReference type="EC" id="2.5.1.75"/>
    </reaction>
</comment>
<comment type="caution">
    <text evidence="14">The sequence shown here is derived from an EMBL/GenBank/DDBJ whole genome shotgun (WGS) entry which is preliminary data.</text>
</comment>
<comment type="caution">
    <text evidence="10">Lacks conserved residue(s) required for the propagation of feature annotation.</text>
</comment>
<proteinExistence type="inferred from homology"/>
<dbReference type="HAMAP" id="MF_00185">
    <property type="entry name" value="IPP_trans"/>
    <property type="match status" value="1"/>
</dbReference>
<evidence type="ECO:0000256" key="3">
    <source>
        <dbReference type="ARBA" id="ARBA00005842"/>
    </source>
</evidence>
<comment type="similarity">
    <text evidence="3 10 13">Belongs to the IPP transferase family.</text>
</comment>
<evidence type="ECO:0000256" key="10">
    <source>
        <dbReference type="HAMAP-Rule" id="MF_00185"/>
    </source>
</evidence>
<feature type="binding site" evidence="10">
    <location>
        <begin position="11"/>
        <end position="16"/>
    </location>
    <ligand>
        <name>substrate</name>
    </ligand>
</feature>
<evidence type="ECO:0000256" key="6">
    <source>
        <dbReference type="ARBA" id="ARBA00022741"/>
    </source>
</evidence>
<feature type="site" description="Interaction with substrate tRNA" evidence="10">
    <location>
        <position position="124"/>
    </location>
</feature>
<evidence type="ECO:0000256" key="8">
    <source>
        <dbReference type="ARBA" id="ARBA00022842"/>
    </source>
</evidence>
<evidence type="ECO:0000256" key="9">
    <source>
        <dbReference type="ARBA" id="ARBA00049563"/>
    </source>
</evidence>
<dbReference type="InterPro" id="IPR039657">
    <property type="entry name" value="Dimethylallyltransferase"/>
</dbReference>
<evidence type="ECO:0000256" key="12">
    <source>
        <dbReference type="RuleBase" id="RU003784"/>
    </source>
</evidence>
<dbReference type="Proteomes" id="UP000181884">
    <property type="component" value="Unassembled WGS sequence"/>
</dbReference>
<dbReference type="Pfam" id="PF01715">
    <property type="entry name" value="IPPT"/>
    <property type="match status" value="1"/>
</dbReference>
<comment type="subunit">
    <text evidence="10">Monomer.</text>
</comment>
<evidence type="ECO:0000256" key="7">
    <source>
        <dbReference type="ARBA" id="ARBA00022840"/>
    </source>
</evidence>
<evidence type="ECO:0000256" key="2">
    <source>
        <dbReference type="ARBA" id="ARBA00003213"/>
    </source>
</evidence>
<keyword evidence="6 10" id="KW-0547">Nucleotide-binding</keyword>
<keyword evidence="7 10" id="KW-0067">ATP-binding</keyword>
<name>A0A1L8RIT2_9ENTE</name>
<dbReference type="RefSeq" id="WP_067390745.1">
    <property type="nucleotide sequence ID" value="NZ_JXKH01000002.1"/>
</dbReference>
<dbReference type="AlphaFoldDB" id="A0A1L8RIT2"/>
<feature type="binding site" evidence="10">
    <location>
        <begin position="9"/>
        <end position="16"/>
    </location>
    <ligand>
        <name>ATP</name>
        <dbReference type="ChEBI" id="CHEBI:30616"/>
    </ligand>
</feature>
<dbReference type="GO" id="GO:0006400">
    <property type="term" value="P:tRNA modification"/>
    <property type="evidence" value="ECO:0007669"/>
    <property type="project" value="TreeGrafter"/>
</dbReference>
<dbReference type="Gene3D" id="3.40.50.300">
    <property type="entry name" value="P-loop containing nucleotide triphosphate hydrolases"/>
    <property type="match status" value="1"/>
</dbReference>
<evidence type="ECO:0000313" key="14">
    <source>
        <dbReference type="EMBL" id="OJG19691.1"/>
    </source>
</evidence>
<dbReference type="PANTHER" id="PTHR11088:SF60">
    <property type="entry name" value="TRNA DIMETHYLALLYLTRANSFERASE"/>
    <property type="match status" value="1"/>
</dbReference>
<keyword evidence="5 10" id="KW-0819">tRNA processing</keyword>
<keyword evidence="15" id="KW-1185">Reference proteome</keyword>
<comment type="cofactor">
    <cofactor evidence="1 10">
        <name>Mg(2+)</name>
        <dbReference type="ChEBI" id="CHEBI:18420"/>
    </cofactor>
</comment>
<protein>
    <recommendedName>
        <fullName evidence="10">tRNA dimethylallyltransferase</fullName>
        <ecNumber evidence="10">2.5.1.75</ecNumber>
    </recommendedName>
    <alternativeName>
        <fullName evidence="10">Dimethylallyl diphosphate:tRNA dimethylallyltransferase</fullName>
        <shortName evidence="10">DMAPP:tRNA dimethylallyltransferase</shortName>
        <shortName evidence="10">DMATase</shortName>
    </alternativeName>
    <alternativeName>
        <fullName evidence="10">Isopentenyl-diphosphate:tRNA isopentenyltransferase</fullName>
        <shortName evidence="10">IPP transferase</shortName>
        <shortName evidence="10">IPPT</shortName>
        <shortName evidence="10">IPTase</shortName>
    </alternativeName>
</protein>
<dbReference type="GO" id="GO:0052381">
    <property type="term" value="F:tRNA dimethylallyltransferase activity"/>
    <property type="evidence" value="ECO:0007669"/>
    <property type="project" value="UniProtKB-UniRule"/>
</dbReference>
<dbReference type="Gene3D" id="1.10.20.140">
    <property type="match status" value="1"/>
</dbReference>
<dbReference type="GO" id="GO:0005524">
    <property type="term" value="F:ATP binding"/>
    <property type="evidence" value="ECO:0007669"/>
    <property type="project" value="UniProtKB-UniRule"/>
</dbReference>
<accession>A0A1L8RIT2</accession>
<feature type="site" description="Interaction with substrate tRNA" evidence="10">
    <location>
        <position position="100"/>
    </location>
</feature>
<evidence type="ECO:0000256" key="13">
    <source>
        <dbReference type="RuleBase" id="RU003785"/>
    </source>
</evidence>
<evidence type="ECO:0000313" key="15">
    <source>
        <dbReference type="Proteomes" id="UP000181884"/>
    </source>
</evidence>
<evidence type="ECO:0000256" key="1">
    <source>
        <dbReference type="ARBA" id="ARBA00001946"/>
    </source>
</evidence>
<reference evidence="14 15" key="1">
    <citation type="submission" date="2014-12" db="EMBL/GenBank/DDBJ databases">
        <title>Draft genome sequences of 29 type strains of Enterococci.</title>
        <authorList>
            <person name="Zhong Z."/>
            <person name="Sun Z."/>
            <person name="Liu W."/>
            <person name="Zhang W."/>
            <person name="Zhang H."/>
        </authorList>
    </citation>
    <scope>NUCLEOTIDE SEQUENCE [LARGE SCALE GENOMIC DNA]</scope>
    <source>
        <strain evidence="14 15">DSM 17029</strain>
    </source>
</reference>
<gene>
    <name evidence="10" type="primary">miaA</name>
    <name evidence="14" type="ORF">RU97_GL001262</name>
</gene>
<evidence type="ECO:0000256" key="4">
    <source>
        <dbReference type="ARBA" id="ARBA00022679"/>
    </source>
</evidence>
<dbReference type="InterPro" id="IPR027417">
    <property type="entry name" value="P-loop_NTPase"/>
</dbReference>
<dbReference type="SUPFAM" id="SSF52540">
    <property type="entry name" value="P-loop containing nucleoside triphosphate hydrolases"/>
    <property type="match status" value="2"/>
</dbReference>
<dbReference type="NCBIfam" id="TIGR00174">
    <property type="entry name" value="miaA"/>
    <property type="match status" value="1"/>
</dbReference>
<keyword evidence="8 10" id="KW-0460">Magnesium</keyword>
<comment type="function">
    <text evidence="2 10 12">Catalyzes the transfer of a dimethylallyl group onto the adenine at position 37 in tRNAs that read codons beginning with uridine, leading to the formation of N6-(dimethylallyl)adenosine (i(6)A).</text>
</comment>
<dbReference type="EC" id="2.5.1.75" evidence="10"/>
<sequence length="306" mass="34255">MKKVVAIVGPTAVGKTALSIQLAQRFQGEIISGDSMQVYRTLDIGTAKATPAEQAQAPHHLIDIRELTAQYSAADFQKAGRQLIEEIHARGHLPIVVGGTGLYIQALLMDYDLGGPPAEDSDLRMRLTAEAEAIGPEAMWQRLAEVDPQAAAKIHFNNSRKVVRALEVFLTTGRSIVQAPPSFLYDAKIIGLTTEREVLYQRINQRVDLMVTQGLLAEAEKMVQYPESQAAQAIGYKEFFPYFAGEIALTDAIEQVKQDSRRYAKRQLTWFRNRLPVEWWDLVQQPTAMTALEAEIAVWLERSKYD</sequence>
<keyword evidence="4 10" id="KW-0808">Transferase</keyword>
<evidence type="ECO:0000256" key="5">
    <source>
        <dbReference type="ARBA" id="ARBA00022694"/>
    </source>
</evidence>